<name>A0ABW3N0S7_9MICO</name>
<accession>A0ABW3N0S7</accession>
<keyword evidence="2" id="KW-1185">Reference proteome</keyword>
<dbReference type="Proteomes" id="UP001597046">
    <property type="component" value="Unassembled WGS sequence"/>
</dbReference>
<evidence type="ECO:0000313" key="1">
    <source>
        <dbReference type="EMBL" id="MFD1055329.1"/>
    </source>
</evidence>
<dbReference type="RefSeq" id="WP_386053303.1">
    <property type="nucleotide sequence ID" value="NZ_JBHTKH010000008.1"/>
</dbReference>
<comment type="caution">
    <text evidence="1">The sequence shown here is derived from an EMBL/GenBank/DDBJ whole genome shotgun (WGS) entry which is preliminary data.</text>
</comment>
<sequence length="122" mass="13196">MADKVLKRPMARLREEIEAKGGIAVVPMWKVRDAAGWDRLGVNVVKDIASKMRRGGLATLPPMDVLPYTQNAQVRVYVTDGRVGEVIAAVLEPSVSGDKLLREIGADDASDVLNAVRELVCG</sequence>
<reference evidence="2" key="1">
    <citation type="journal article" date="2019" name="Int. J. Syst. Evol. Microbiol.">
        <title>The Global Catalogue of Microorganisms (GCM) 10K type strain sequencing project: providing services to taxonomists for standard genome sequencing and annotation.</title>
        <authorList>
            <consortium name="The Broad Institute Genomics Platform"/>
            <consortium name="The Broad Institute Genome Sequencing Center for Infectious Disease"/>
            <person name="Wu L."/>
            <person name="Ma J."/>
        </authorList>
    </citation>
    <scope>NUCLEOTIDE SEQUENCE [LARGE SCALE GENOMIC DNA]</scope>
    <source>
        <strain evidence="2">CCUG 57508</strain>
    </source>
</reference>
<organism evidence="1 2">
    <name type="scientific">Terrabacter terrigena</name>
    <dbReference type="NCBI Taxonomy" id="574718"/>
    <lineage>
        <taxon>Bacteria</taxon>
        <taxon>Bacillati</taxon>
        <taxon>Actinomycetota</taxon>
        <taxon>Actinomycetes</taxon>
        <taxon>Micrococcales</taxon>
        <taxon>Intrasporangiaceae</taxon>
        <taxon>Terrabacter</taxon>
    </lineage>
</organism>
<proteinExistence type="predicted"/>
<evidence type="ECO:0000313" key="2">
    <source>
        <dbReference type="Proteomes" id="UP001597046"/>
    </source>
</evidence>
<protein>
    <submittedName>
        <fullName evidence="1">Uncharacterized protein</fullName>
    </submittedName>
</protein>
<gene>
    <name evidence="1" type="ORF">ACFQ2V_13510</name>
</gene>
<dbReference type="EMBL" id="JBHTKH010000008">
    <property type="protein sequence ID" value="MFD1055329.1"/>
    <property type="molecule type" value="Genomic_DNA"/>
</dbReference>